<dbReference type="EMBL" id="JARJCN010000023">
    <property type="protein sequence ID" value="KAJ7089672.1"/>
    <property type="molecule type" value="Genomic_DNA"/>
</dbReference>
<name>A0AAD6U3R9_9AGAR</name>
<keyword evidence="3" id="KW-1185">Reference proteome</keyword>
<evidence type="ECO:0000313" key="2">
    <source>
        <dbReference type="EMBL" id="KAJ7089672.1"/>
    </source>
</evidence>
<proteinExistence type="predicted"/>
<organism evidence="2 3">
    <name type="scientific">Mycena belliarum</name>
    <dbReference type="NCBI Taxonomy" id="1033014"/>
    <lineage>
        <taxon>Eukaryota</taxon>
        <taxon>Fungi</taxon>
        <taxon>Dikarya</taxon>
        <taxon>Basidiomycota</taxon>
        <taxon>Agaricomycotina</taxon>
        <taxon>Agaricomycetes</taxon>
        <taxon>Agaricomycetidae</taxon>
        <taxon>Agaricales</taxon>
        <taxon>Marasmiineae</taxon>
        <taxon>Mycenaceae</taxon>
        <taxon>Mycena</taxon>
    </lineage>
</organism>
<accession>A0AAD6U3R9</accession>
<evidence type="ECO:0000313" key="3">
    <source>
        <dbReference type="Proteomes" id="UP001222325"/>
    </source>
</evidence>
<feature type="compositionally biased region" description="Basic and acidic residues" evidence="1">
    <location>
        <begin position="52"/>
        <end position="62"/>
    </location>
</feature>
<dbReference type="AlphaFoldDB" id="A0AAD6U3R9"/>
<evidence type="ECO:0000256" key="1">
    <source>
        <dbReference type="SAM" id="MobiDB-lite"/>
    </source>
</evidence>
<reference evidence="2" key="1">
    <citation type="submission" date="2023-03" db="EMBL/GenBank/DDBJ databases">
        <title>Massive genome expansion in bonnet fungi (Mycena s.s.) driven by repeated elements and novel gene families across ecological guilds.</title>
        <authorList>
            <consortium name="Lawrence Berkeley National Laboratory"/>
            <person name="Harder C.B."/>
            <person name="Miyauchi S."/>
            <person name="Viragh M."/>
            <person name="Kuo A."/>
            <person name="Thoen E."/>
            <person name="Andreopoulos B."/>
            <person name="Lu D."/>
            <person name="Skrede I."/>
            <person name="Drula E."/>
            <person name="Henrissat B."/>
            <person name="Morin E."/>
            <person name="Kohler A."/>
            <person name="Barry K."/>
            <person name="LaButti K."/>
            <person name="Morin E."/>
            <person name="Salamov A."/>
            <person name="Lipzen A."/>
            <person name="Mereny Z."/>
            <person name="Hegedus B."/>
            <person name="Baldrian P."/>
            <person name="Stursova M."/>
            <person name="Weitz H."/>
            <person name="Taylor A."/>
            <person name="Grigoriev I.V."/>
            <person name="Nagy L.G."/>
            <person name="Martin F."/>
            <person name="Kauserud H."/>
        </authorList>
    </citation>
    <scope>NUCLEOTIDE SEQUENCE</scope>
    <source>
        <strain evidence="2">CBHHK173m</strain>
    </source>
</reference>
<sequence length="239" mass="26194">MRRSEGGEITHPLCLITVRVEERVLEAQVDAILGGPDTPAGGGTAGCNHRLTAAEERREPRSGRRRRDVGLRRRSRFATGTGCTTRDLNNSEIAQITEGDIVEMFPLSQRLCSGDEDMKVNVDIVADDAETLHELGAQDQRKTIEWQQAFVWFLIVPLPNKCDFGSFLLLLGGNLSSRASTPRGNQTKGPALASEVHSRLKSCTGHCFAHPARALVESPGVFRKSGKWPSKLRSPKAPK</sequence>
<dbReference type="Proteomes" id="UP001222325">
    <property type="component" value="Unassembled WGS sequence"/>
</dbReference>
<comment type="caution">
    <text evidence="2">The sequence shown here is derived from an EMBL/GenBank/DDBJ whole genome shotgun (WGS) entry which is preliminary data.</text>
</comment>
<protein>
    <submittedName>
        <fullName evidence="2">Uncharacterized protein</fullName>
    </submittedName>
</protein>
<gene>
    <name evidence="2" type="ORF">B0H15DRAFT_980140</name>
</gene>
<feature type="region of interest" description="Disordered" evidence="1">
    <location>
        <begin position="35"/>
        <end position="71"/>
    </location>
</feature>